<keyword evidence="3" id="KW-0238">DNA-binding</keyword>
<dbReference type="Gene3D" id="1.10.10.10">
    <property type="entry name" value="Winged helix-like DNA-binding domain superfamily/Winged helix DNA-binding domain"/>
    <property type="match status" value="1"/>
</dbReference>
<comment type="caution">
    <text evidence="6">The sequence shown here is derived from an EMBL/GenBank/DDBJ whole genome shotgun (WGS) entry which is preliminary data.</text>
</comment>
<dbReference type="SUPFAM" id="SSF46785">
    <property type="entry name" value="Winged helix' DNA-binding domain"/>
    <property type="match status" value="1"/>
</dbReference>
<dbReference type="CDD" id="cd08423">
    <property type="entry name" value="PBP2_LTTR_like_6"/>
    <property type="match status" value="1"/>
</dbReference>
<dbReference type="EMBL" id="JAAKZV010000036">
    <property type="protein sequence ID" value="NGN64502.1"/>
    <property type="molecule type" value="Genomic_DNA"/>
</dbReference>
<dbReference type="GO" id="GO:0003700">
    <property type="term" value="F:DNA-binding transcription factor activity"/>
    <property type="evidence" value="ECO:0007669"/>
    <property type="project" value="InterPro"/>
</dbReference>
<proteinExistence type="inferred from homology"/>
<comment type="similarity">
    <text evidence="1">Belongs to the LysR transcriptional regulatory family.</text>
</comment>
<dbReference type="GO" id="GO:0003677">
    <property type="term" value="F:DNA binding"/>
    <property type="evidence" value="ECO:0007669"/>
    <property type="project" value="UniProtKB-KW"/>
</dbReference>
<dbReference type="InterPro" id="IPR000847">
    <property type="entry name" value="LysR_HTH_N"/>
</dbReference>
<evidence type="ECO:0000259" key="5">
    <source>
        <dbReference type="PROSITE" id="PS50931"/>
    </source>
</evidence>
<dbReference type="PANTHER" id="PTHR30346">
    <property type="entry name" value="TRANSCRIPTIONAL DUAL REGULATOR HCAR-RELATED"/>
    <property type="match status" value="1"/>
</dbReference>
<evidence type="ECO:0000313" key="7">
    <source>
        <dbReference type="Proteomes" id="UP000481583"/>
    </source>
</evidence>
<dbReference type="Gene3D" id="3.40.190.10">
    <property type="entry name" value="Periplasmic binding protein-like II"/>
    <property type="match status" value="2"/>
</dbReference>
<protein>
    <submittedName>
        <fullName evidence="6">LysR family transcriptional regulator</fullName>
    </submittedName>
</protein>
<dbReference type="InterPro" id="IPR005119">
    <property type="entry name" value="LysR_subst-bd"/>
</dbReference>
<dbReference type="Proteomes" id="UP000481583">
    <property type="component" value="Unassembled WGS sequence"/>
</dbReference>
<evidence type="ECO:0000256" key="2">
    <source>
        <dbReference type="ARBA" id="ARBA00023015"/>
    </source>
</evidence>
<dbReference type="PANTHER" id="PTHR30346:SF29">
    <property type="entry name" value="LYSR SUBSTRATE-BINDING"/>
    <property type="match status" value="1"/>
</dbReference>
<name>A0A6G4TXL0_9ACTN</name>
<keyword evidence="7" id="KW-1185">Reference proteome</keyword>
<dbReference type="SUPFAM" id="SSF53850">
    <property type="entry name" value="Periplasmic binding protein-like II"/>
    <property type="match status" value="1"/>
</dbReference>
<evidence type="ECO:0000256" key="3">
    <source>
        <dbReference type="ARBA" id="ARBA00023125"/>
    </source>
</evidence>
<dbReference type="InterPro" id="IPR036388">
    <property type="entry name" value="WH-like_DNA-bd_sf"/>
</dbReference>
<evidence type="ECO:0000256" key="4">
    <source>
        <dbReference type="ARBA" id="ARBA00023163"/>
    </source>
</evidence>
<feature type="domain" description="HTH lysR-type" evidence="5">
    <location>
        <begin position="2"/>
        <end position="59"/>
    </location>
</feature>
<reference evidence="6 7" key="1">
    <citation type="submission" date="2020-02" db="EMBL/GenBank/DDBJ databases">
        <title>Whole-genome analyses of novel actinobacteria.</title>
        <authorList>
            <person name="Sahin N."/>
        </authorList>
    </citation>
    <scope>NUCLEOTIDE SEQUENCE [LARGE SCALE GENOMIC DNA]</scope>
    <source>
        <strain evidence="6 7">A7024</strain>
    </source>
</reference>
<dbReference type="InterPro" id="IPR036390">
    <property type="entry name" value="WH_DNA-bd_sf"/>
</dbReference>
<evidence type="ECO:0000313" key="6">
    <source>
        <dbReference type="EMBL" id="NGN64502.1"/>
    </source>
</evidence>
<keyword evidence="2" id="KW-0805">Transcription regulation</keyword>
<gene>
    <name evidence="6" type="ORF">G5C51_11380</name>
</gene>
<dbReference type="PROSITE" id="PS50931">
    <property type="entry name" value="HTH_LYSR"/>
    <property type="match status" value="1"/>
</dbReference>
<accession>A0A6G4TXL0</accession>
<evidence type="ECO:0000256" key="1">
    <source>
        <dbReference type="ARBA" id="ARBA00009437"/>
    </source>
</evidence>
<dbReference type="Pfam" id="PF00126">
    <property type="entry name" value="HTH_1"/>
    <property type="match status" value="1"/>
</dbReference>
<dbReference type="Pfam" id="PF03466">
    <property type="entry name" value="LysR_substrate"/>
    <property type="match status" value="1"/>
</dbReference>
<organism evidence="6 7">
    <name type="scientific">Streptomyces coryli</name>
    <dbReference type="NCBI Taxonomy" id="1128680"/>
    <lineage>
        <taxon>Bacteria</taxon>
        <taxon>Bacillati</taxon>
        <taxon>Actinomycetota</taxon>
        <taxon>Actinomycetes</taxon>
        <taxon>Kitasatosporales</taxon>
        <taxon>Streptomycetaceae</taxon>
        <taxon>Streptomyces</taxon>
    </lineage>
</organism>
<dbReference type="GO" id="GO:0032993">
    <property type="term" value="C:protein-DNA complex"/>
    <property type="evidence" value="ECO:0007669"/>
    <property type="project" value="TreeGrafter"/>
</dbReference>
<dbReference type="RefSeq" id="WP_165235950.1">
    <property type="nucleotide sequence ID" value="NZ_JAAKZV010000036.1"/>
</dbReference>
<keyword evidence="4" id="KW-0804">Transcription</keyword>
<sequence>MIDLRRLAVLRAVAHHGTVTAAAEALYLTPSGASQQLRALGRELGVRLLEQDGRRVRLTAAAQELLVHADAIEERWEQAEIALRRDGTRPAGLLRLCGPPSALVALLAPATARLRAEHPALTVRITQAESPDGVDQVFSGAADLAVIEAAVGTPPQTDRRFEQQPLLTDPFDLLVPAGHPFTDRPGPVKLADAAAEEWVVEMSDHTSHDHTLAACAAAGFTPDIVHQAREWPAVVALVANGLGVSLLPRLAQLPDRSAAVRVPLAGTPPTRHLLTCIRAGTAAQPAIAAARAALCAVADVSPARPSPSPDQNRSG</sequence>
<dbReference type="AlphaFoldDB" id="A0A6G4TXL0"/>